<feature type="domain" description="Major facilitator superfamily (MFS) profile" evidence="7">
    <location>
        <begin position="4"/>
        <end position="439"/>
    </location>
</feature>
<dbReference type="Proteomes" id="UP000015104">
    <property type="component" value="Unassembled WGS sequence"/>
</dbReference>
<evidence type="ECO:0000256" key="2">
    <source>
        <dbReference type="ARBA" id="ARBA00022448"/>
    </source>
</evidence>
<dbReference type="PANTHER" id="PTHR23504">
    <property type="entry name" value="MAJOR FACILITATOR SUPERFAMILY DOMAIN-CONTAINING PROTEIN 10"/>
    <property type="match status" value="1"/>
</dbReference>
<dbReference type="HOGENOM" id="CLU_001265_10_2_1"/>
<keyword evidence="9" id="KW-1185">Reference proteome</keyword>
<dbReference type="KEGG" id="tut:107369132"/>
<dbReference type="PROSITE" id="PS50850">
    <property type="entry name" value="MFS"/>
    <property type="match status" value="1"/>
</dbReference>
<dbReference type="eggNOG" id="KOG2615">
    <property type="taxonomic scope" value="Eukaryota"/>
</dbReference>
<dbReference type="STRING" id="32264.T1L0W9"/>
<name>T1L0W9_TETUR</name>
<keyword evidence="3 6" id="KW-0812">Transmembrane</keyword>
<dbReference type="Pfam" id="PF07690">
    <property type="entry name" value="MFS_1"/>
    <property type="match status" value="1"/>
</dbReference>
<feature type="transmembrane region" description="Helical" evidence="6">
    <location>
        <begin position="260"/>
        <end position="278"/>
    </location>
</feature>
<reference evidence="8" key="2">
    <citation type="submission" date="2015-06" db="UniProtKB">
        <authorList>
            <consortium name="EnsemblMetazoa"/>
        </authorList>
    </citation>
    <scope>IDENTIFICATION</scope>
</reference>
<feature type="transmembrane region" description="Helical" evidence="6">
    <location>
        <begin position="193"/>
        <end position="215"/>
    </location>
</feature>
<feature type="transmembrane region" description="Helical" evidence="6">
    <location>
        <begin position="298"/>
        <end position="316"/>
    </location>
</feature>
<evidence type="ECO:0000313" key="8">
    <source>
        <dbReference type="EnsemblMetazoa" id="tetur30g02230.1"/>
    </source>
</evidence>
<dbReference type="EMBL" id="CAEY01000873">
    <property type="status" value="NOT_ANNOTATED_CDS"/>
    <property type="molecule type" value="Genomic_DNA"/>
</dbReference>
<evidence type="ECO:0000256" key="4">
    <source>
        <dbReference type="ARBA" id="ARBA00022989"/>
    </source>
</evidence>
<dbReference type="OrthoDB" id="196650at2759"/>
<dbReference type="InterPro" id="IPR020846">
    <property type="entry name" value="MFS_dom"/>
</dbReference>
<evidence type="ECO:0000256" key="3">
    <source>
        <dbReference type="ARBA" id="ARBA00022692"/>
    </source>
</evidence>
<accession>T1L0W9</accession>
<feature type="transmembrane region" description="Helical" evidence="6">
    <location>
        <begin position="120"/>
        <end position="144"/>
    </location>
</feature>
<feature type="transmembrane region" description="Helical" evidence="6">
    <location>
        <begin position="156"/>
        <end position="181"/>
    </location>
</feature>
<dbReference type="InterPro" id="IPR036259">
    <property type="entry name" value="MFS_trans_sf"/>
</dbReference>
<dbReference type="GO" id="GO:0031526">
    <property type="term" value="C:brush border membrane"/>
    <property type="evidence" value="ECO:0007669"/>
    <property type="project" value="TreeGrafter"/>
</dbReference>
<feature type="transmembrane region" description="Helical" evidence="6">
    <location>
        <begin position="417"/>
        <end position="435"/>
    </location>
</feature>
<comment type="subcellular location">
    <subcellularLocation>
        <location evidence="1">Membrane</location>
        <topology evidence="1">Multi-pass membrane protein</topology>
    </subcellularLocation>
</comment>
<feature type="transmembrane region" description="Helical" evidence="6">
    <location>
        <begin position="97"/>
        <end position="114"/>
    </location>
</feature>
<dbReference type="Gene3D" id="1.20.1250.20">
    <property type="entry name" value="MFS general substrate transporter like domains"/>
    <property type="match status" value="1"/>
</dbReference>
<feature type="transmembrane region" description="Helical" evidence="6">
    <location>
        <begin position="65"/>
        <end position="85"/>
    </location>
</feature>
<dbReference type="AlphaFoldDB" id="T1L0W9"/>
<keyword evidence="2" id="KW-0813">Transport</keyword>
<evidence type="ECO:0000313" key="9">
    <source>
        <dbReference type="Proteomes" id="UP000015104"/>
    </source>
</evidence>
<evidence type="ECO:0000256" key="1">
    <source>
        <dbReference type="ARBA" id="ARBA00004141"/>
    </source>
</evidence>
<keyword evidence="4 6" id="KW-1133">Transmembrane helix</keyword>
<evidence type="ECO:0000256" key="6">
    <source>
        <dbReference type="SAM" id="Phobius"/>
    </source>
</evidence>
<proteinExistence type="predicted"/>
<keyword evidence="5 6" id="KW-0472">Membrane</keyword>
<dbReference type="PANTHER" id="PTHR23504:SF31">
    <property type="entry name" value="MAJOR FACILITATOR SUPERFAMILY DOMAIN-CONTAINING PROTEIN 10"/>
    <property type="match status" value="1"/>
</dbReference>
<dbReference type="GO" id="GO:0022857">
    <property type="term" value="F:transmembrane transporter activity"/>
    <property type="evidence" value="ECO:0007669"/>
    <property type="project" value="InterPro"/>
</dbReference>
<evidence type="ECO:0000259" key="7">
    <source>
        <dbReference type="PROSITE" id="PS50850"/>
    </source>
</evidence>
<gene>
    <name evidence="8" type="primary">107369132</name>
</gene>
<feature type="transmembrane region" description="Helical" evidence="6">
    <location>
        <begin position="7"/>
        <end position="26"/>
    </location>
</feature>
<protein>
    <recommendedName>
        <fullName evidence="7">Major facilitator superfamily (MFS) profile domain-containing protein</fullName>
    </recommendedName>
</protein>
<dbReference type="InterPro" id="IPR011701">
    <property type="entry name" value="MFS"/>
</dbReference>
<dbReference type="FunFam" id="1.20.1250.20:FF:000223">
    <property type="entry name" value="Major facilitator superfamily domain-containing protein"/>
    <property type="match status" value="1"/>
</dbReference>
<dbReference type="SUPFAM" id="SSF103473">
    <property type="entry name" value="MFS general substrate transporter"/>
    <property type="match status" value="1"/>
</dbReference>
<feature type="transmembrane region" description="Helical" evidence="6">
    <location>
        <begin position="328"/>
        <end position="349"/>
    </location>
</feature>
<sequence length="445" mass="49319">MNHSCYIIFISLILDLLAFTIILPLMPSILDYYETNDKSGLYLQLNDIVETFRVYCGAPNDLNKVLLAGALGSWFSFLQFISSPFIGAFSDVYGRRVSMLLCLVGIAVSHFLWSMSQGSFLYFAIARTLGGLFKGNVSLSTAIITDLLAQADRGKGMALIGVAFSVGFIFGPLLGAFFSYYSKTVLSSSQQFFALPAIFSTVLAVINIVFIYLYFKESLPKANRAKSTIKGFMQAFGYVNPISLFRFSNVQKIGKEDLKVICDLGFIYFLYLFFYSGLEYTLTFLTHHRFGYTRMQQAKVYLFSGILMALLQGTYVRRIKPTKELKTIKIGLIVIVLAFLTIGLSQTIPQLYSGLAFYSFSSAAVVPCLTTLASSTGPSDQKGTVLGTFRSLGSLARALGPIVSSLTYWRFGPEICYAIGALFFVFPFILSRSLSNRLNPAKIHP</sequence>
<organism evidence="8 9">
    <name type="scientific">Tetranychus urticae</name>
    <name type="common">Two-spotted spider mite</name>
    <dbReference type="NCBI Taxonomy" id="32264"/>
    <lineage>
        <taxon>Eukaryota</taxon>
        <taxon>Metazoa</taxon>
        <taxon>Ecdysozoa</taxon>
        <taxon>Arthropoda</taxon>
        <taxon>Chelicerata</taxon>
        <taxon>Arachnida</taxon>
        <taxon>Acari</taxon>
        <taxon>Acariformes</taxon>
        <taxon>Trombidiformes</taxon>
        <taxon>Prostigmata</taxon>
        <taxon>Eleutherengona</taxon>
        <taxon>Raphignathae</taxon>
        <taxon>Tetranychoidea</taxon>
        <taxon>Tetranychidae</taxon>
        <taxon>Tetranychus</taxon>
    </lineage>
</organism>
<reference evidence="9" key="1">
    <citation type="submission" date="2011-08" db="EMBL/GenBank/DDBJ databases">
        <authorList>
            <person name="Rombauts S."/>
        </authorList>
    </citation>
    <scope>NUCLEOTIDE SEQUENCE</scope>
    <source>
        <strain evidence="9">London</strain>
    </source>
</reference>
<dbReference type="OMA" id="EWYVNIS"/>
<dbReference type="EnsemblMetazoa" id="tetur30g02230.1">
    <property type="protein sequence ID" value="tetur30g02230.1"/>
    <property type="gene ID" value="tetur30g02230"/>
</dbReference>
<evidence type="ECO:0000256" key="5">
    <source>
        <dbReference type="ARBA" id="ARBA00023136"/>
    </source>
</evidence>